<accession>A0AAE0CT68</accession>
<dbReference type="EC" id="1.11.1.7" evidence="2"/>
<feature type="domain" description="Plant heme peroxidase family profile" evidence="11">
    <location>
        <begin position="1"/>
        <end position="159"/>
    </location>
</feature>
<dbReference type="SUPFAM" id="SSF48113">
    <property type="entry name" value="Heme-dependent peroxidases"/>
    <property type="match status" value="1"/>
</dbReference>
<dbReference type="GO" id="GO:0006979">
    <property type="term" value="P:response to oxidative stress"/>
    <property type="evidence" value="ECO:0007669"/>
    <property type="project" value="InterPro"/>
</dbReference>
<evidence type="ECO:0000313" key="13">
    <source>
        <dbReference type="Proteomes" id="UP001280121"/>
    </source>
</evidence>
<evidence type="ECO:0000256" key="6">
    <source>
        <dbReference type="ARBA" id="ARBA00023002"/>
    </source>
</evidence>
<feature type="disulfide bond" evidence="9">
    <location>
        <begin position="45"/>
        <end position="79"/>
    </location>
</feature>
<dbReference type="AlphaFoldDB" id="A0AAE0CT68"/>
<keyword evidence="8" id="KW-0106">Calcium</keyword>
<evidence type="ECO:0000256" key="2">
    <source>
        <dbReference type="ARBA" id="ARBA00012313"/>
    </source>
</evidence>
<evidence type="ECO:0000256" key="4">
    <source>
        <dbReference type="ARBA" id="ARBA00022617"/>
    </source>
</evidence>
<feature type="binding site" evidence="8">
    <location>
        <position position="91"/>
    </location>
    <ligand>
        <name>Ca(2+)</name>
        <dbReference type="ChEBI" id="CHEBI:29108"/>
        <label>2</label>
    </ligand>
</feature>
<keyword evidence="3" id="KW-0575">Peroxidase</keyword>
<keyword evidence="4" id="KW-0349">Heme</keyword>
<evidence type="ECO:0000259" key="11">
    <source>
        <dbReference type="PROSITE" id="PS50873"/>
    </source>
</evidence>
<evidence type="ECO:0000256" key="8">
    <source>
        <dbReference type="PIRSR" id="PIRSR600823-3"/>
    </source>
</evidence>
<evidence type="ECO:0000256" key="3">
    <source>
        <dbReference type="ARBA" id="ARBA00022559"/>
    </source>
</evidence>
<dbReference type="Pfam" id="PF00141">
    <property type="entry name" value="peroxidase"/>
    <property type="match status" value="1"/>
</dbReference>
<evidence type="ECO:0000256" key="7">
    <source>
        <dbReference type="ARBA" id="ARBA00023004"/>
    </source>
</evidence>
<reference evidence="12" key="1">
    <citation type="journal article" date="2023" name="Plant J.">
        <title>Genome sequences and population genomics provide insights into the demographic history, inbreeding, and mutation load of two 'living fossil' tree species of Dipteronia.</title>
        <authorList>
            <person name="Feng Y."/>
            <person name="Comes H.P."/>
            <person name="Chen J."/>
            <person name="Zhu S."/>
            <person name="Lu R."/>
            <person name="Zhang X."/>
            <person name="Li P."/>
            <person name="Qiu J."/>
            <person name="Olsen K.M."/>
            <person name="Qiu Y."/>
        </authorList>
    </citation>
    <scope>NUCLEOTIDE SEQUENCE</scope>
    <source>
        <strain evidence="12">KIB01</strain>
    </source>
</reference>
<proteinExistence type="inferred from homology"/>
<comment type="cofactor">
    <cofactor evidence="8">
        <name>Ca(2+)</name>
        <dbReference type="ChEBI" id="CHEBI:29108"/>
    </cofactor>
    <text evidence="8">Binds 2 calcium ions per subunit.</text>
</comment>
<keyword evidence="6" id="KW-0560">Oxidoreductase</keyword>
<dbReference type="Gene3D" id="1.10.420.10">
    <property type="entry name" value="Peroxidase, domain 2"/>
    <property type="match status" value="1"/>
</dbReference>
<comment type="cofactor">
    <cofactor evidence="8">
        <name>heme b</name>
        <dbReference type="ChEBI" id="CHEBI:60344"/>
    </cofactor>
    <text evidence="8">Binds 1 heme b (iron(II)-protoporphyrin IX) group per subunit.</text>
</comment>
<keyword evidence="13" id="KW-1185">Reference proteome</keyword>
<evidence type="ECO:0000256" key="1">
    <source>
        <dbReference type="ARBA" id="ARBA00000189"/>
    </source>
</evidence>
<feature type="binding site" evidence="8">
    <location>
        <position position="94"/>
    </location>
    <ligand>
        <name>Ca(2+)</name>
        <dbReference type="ChEBI" id="CHEBI:29108"/>
        <label>2</label>
    </ligand>
</feature>
<dbReference type="EMBL" id="JANJYI010000001">
    <property type="protein sequence ID" value="KAK2662516.1"/>
    <property type="molecule type" value="Genomic_DNA"/>
</dbReference>
<dbReference type="InterPro" id="IPR002016">
    <property type="entry name" value="Haem_peroxidase"/>
</dbReference>
<keyword evidence="9" id="KW-1015">Disulfide bond</keyword>
<dbReference type="InterPro" id="IPR000823">
    <property type="entry name" value="Peroxidase_pln"/>
</dbReference>
<evidence type="ECO:0000256" key="5">
    <source>
        <dbReference type="ARBA" id="ARBA00022723"/>
    </source>
</evidence>
<evidence type="ECO:0000256" key="9">
    <source>
        <dbReference type="PIRSR" id="PIRSR600823-5"/>
    </source>
</evidence>
<dbReference type="GO" id="GO:0020037">
    <property type="term" value="F:heme binding"/>
    <property type="evidence" value="ECO:0007669"/>
    <property type="project" value="InterPro"/>
</dbReference>
<keyword evidence="5 8" id="KW-0479">Metal-binding</keyword>
<dbReference type="PROSITE" id="PS50873">
    <property type="entry name" value="PEROXIDASE_4"/>
    <property type="match status" value="1"/>
</dbReference>
<dbReference type="GO" id="GO:0046872">
    <property type="term" value="F:metal ion binding"/>
    <property type="evidence" value="ECO:0007669"/>
    <property type="project" value="UniProtKB-KW"/>
</dbReference>
<organism evidence="12 13">
    <name type="scientific">Dipteronia dyeriana</name>
    <dbReference type="NCBI Taxonomy" id="168575"/>
    <lineage>
        <taxon>Eukaryota</taxon>
        <taxon>Viridiplantae</taxon>
        <taxon>Streptophyta</taxon>
        <taxon>Embryophyta</taxon>
        <taxon>Tracheophyta</taxon>
        <taxon>Spermatophyta</taxon>
        <taxon>Magnoliopsida</taxon>
        <taxon>eudicotyledons</taxon>
        <taxon>Gunneridae</taxon>
        <taxon>Pentapetalae</taxon>
        <taxon>rosids</taxon>
        <taxon>malvids</taxon>
        <taxon>Sapindales</taxon>
        <taxon>Sapindaceae</taxon>
        <taxon>Hippocastanoideae</taxon>
        <taxon>Acereae</taxon>
        <taxon>Dipteronia</taxon>
    </lineage>
</organism>
<comment type="catalytic activity">
    <reaction evidence="1">
        <text>2 a phenolic donor + H2O2 = 2 a phenolic radical donor + 2 H2O</text>
        <dbReference type="Rhea" id="RHEA:56136"/>
        <dbReference type="ChEBI" id="CHEBI:15377"/>
        <dbReference type="ChEBI" id="CHEBI:16240"/>
        <dbReference type="ChEBI" id="CHEBI:139520"/>
        <dbReference type="ChEBI" id="CHEBI:139521"/>
        <dbReference type="EC" id="1.11.1.7"/>
    </reaction>
</comment>
<dbReference type="PANTHER" id="PTHR31517:SF51">
    <property type="entry name" value="PEROXIDASE 55"/>
    <property type="match status" value="1"/>
</dbReference>
<sequence length="159" mass="17259">MDRGADTCIERGTGSCRTLVRLRGVDRGGGNCTNRGAHTIGRTACFFVQKRPYNFTEAPTGSSDPEINPKFLPKLKAMCPFGKVNNKIPLDQGTSFIFDASDANLYHDNKTKPILDSYISTGSGKSFKSDFGKAMVKMGNIGVKTDPEGEIRRVCSAVN</sequence>
<evidence type="ECO:0000313" key="12">
    <source>
        <dbReference type="EMBL" id="KAK2662516.1"/>
    </source>
</evidence>
<evidence type="ECO:0000256" key="10">
    <source>
        <dbReference type="RuleBase" id="RU004241"/>
    </source>
</evidence>
<name>A0AAE0CT68_9ROSI</name>
<comment type="similarity">
    <text evidence="10">Belongs to the peroxidase family.</text>
</comment>
<dbReference type="Proteomes" id="UP001280121">
    <property type="component" value="Unassembled WGS sequence"/>
</dbReference>
<dbReference type="PANTHER" id="PTHR31517">
    <property type="match status" value="1"/>
</dbReference>
<gene>
    <name evidence="12" type="ORF">Ddye_001090</name>
</gene>
<dbReference type="InterPro" id="IPR010255">
    <property type="entry name" value="Haem_peroxidase_sf"/>
</dbReference>
<dbReference type="GO" id="GO:0140825">
    <property type="term" value="F:lactoperoxidase activity"/>
    <property type="evidence" value="ECO:0007669"/>
    <property type="project" value="UniProtKB-EC"/>
</dbReference>
<feature type="binding site" evidence="8">
    <location>
        <position position="39"/>
    </location>
    <ligand>
        <name>Ca(2+)</name>
        <dbReference type="ChEBI" id="CHEBI:29108"/>
        <label>2</label>
    </ligand>
</feature>
<protein>
    <recommendedName>
        <fullName evidence="2">peroxidase</fullName>
        <ecNumber evidence="2">1.11.1.7</ecNumber>
    </recommendedName>
</protein>
<feature type="binding site" evidence="8">
    <location>
        <position position="99"/>
    </location>
    <ligand>
        <name>Ca(2+)</name>
        <dbReference type="ChEBI" id="CHEBI:29108"/>
        <label>2</label>
    </ligand>
</feature>
<keyword evidence="7 8" id="KW-0408">Iron</keyword>
<comment type="caution">
    <text evidence="12">The sequence shown here is derived from an EMBL/GenBank/DDBJ whole genome shotgun (WGS) entry which is preliminary data.</text>
</comment>
<dbReference type="Gene3D" id="1.10.520.10">
    <property type="match status" value="1"/>
</dbReference>
<feature type="binding site" description="axial binding residue" evidence="8">
    <location>
        <position position="38"/>
    </location>
    <ligand>
        <name>heme b</name>
        <dbReference type="ChEBI" id="CHEBI:60344"/>
    </ligand>
    <ligandPart>
        <name>Fe</name>
        <dbReference type="ChEBI" id="CHEBI:18248"/>
    </ligandPart>
</feature>